<reference evidence="1 2" key="1">
    <citation type="submission" date="2017-04" db="EMBL/GenBank/DDBJ databases">
        <authorList>
            <person name="Afonso C.L."/>
            <person name="Miller P.J."/>
            <person name="Scott M.A."/>
            <person name="Spackman E."/>
            <person name="Goraichik I."/>
            <person name="Dimitrov K.M."/>
            <person name="Suarez D.L."/>
            <person name="Swayne D.E."/>
        </authorList>
    </citation>
    <scope>NUCLEOTIDE SEQUENCE [LARGE SCALE GENOMIC DNA]</scope>
    <source>
        <strain evidence="2">XA(T)</strain>
    </source>
</reference>
<dbReference type="Proteomes" id="UP000192775">
    <property type="component" value="Chromosome"/>
</dbReference>
<dbReference type="EMBL" id="CP020715">
    <property type="protein sequence ID" value="ARJ06131.1"/>
    <property type="molecule type" value="Genomic_DNA"/>
</dbReference>
<organism evidence="1 2">
    <name type="scientific">Cnuibacter physcomitrellae</name>
    <dbReference type="NCBI Taxonomy" id="1619308"/>
    <lineage>
        <taxon>Bacteria</taxon>
        <taxon>Bacillati</taxon>
        <taxon>Actinomycetota</taxon>
        <taxon>Actinomycetes</taxon>
        <taxon>Micrococcales</taxon>
        <taxon>Microbacteriaceae</taxon>
        <taxon>Cnuibacter</taxon>
    </lineage>
</organism>
<gene>
    <name evidence="1" type="ORF">B5808_13545</name>
</gene>
<name>A0A1X9LQB7_9MICO</name>
<dbReference type="AlphaFoldDB" id="A0A1X9LQB7"/>
<evidence type="ECO:0000313" key="1">
    <source>
        <dbReference type="EMBL" id="ARJ06131.1"/>
    </source>
</evidence>
<dbReference type="STRING" id="1619308.B5808_13545"/>
<dbReference type="KEGG" id="cphy:B5808_13545"/>
<keyword evidence="2" id="KW-1185">Reference proteome</keyword>
<protein>
    <submittedName>
        <fullName evidence="1">Uncharacterized protein</fullName>
    </submittedName>
</protein>
<accession>A0A1X9LQB7</accession>
<evidence type="ECO:0000313" key="2">
    <source>
        <dbReference type="Proteomes" id="UP000192775"/>
    </source>
</evidence>
<sequence length="79" mass="8919">MDSVDGTVSSYGVHKFGRDGRPRIREVYAGAGGWHPLDDGPERLTVETAEQLRGDGVTMVRVRWRMRTVEVMLRRYLGG</sequence>
<proteinExistence type="predicted"/>